<organism evidence="1 2">
    <name type="scientific">Tepidimicrobium xylanilyticum</name>
    <dbReference type="NCBI Taxonomy" id="1123352"/>
    <lineage>
        <taxon>Bacteria</taxon>
        <taxon>Bacillati</taxon>
        <taxon>Bacillota</taxon>
        <taxon>Tissierellia</taxon>
        <taxon>Tissierellales</taxon>
        <taxon>Tepidimicrobiaceae</taxon>
        <taxon>Tepidimicrobium</taxon>
    </lineage>
</organism>
<name>A0A1H3E043_9FIRM</name>
<dbReference type="InterPro" id="IPR043754">
    <property type="entry name" value="DUF5700"/>
</dbReference>
<dbReference type="AlphaFoldDB" id="A0A1H3E043"/>
<reference evidence="1 2" key="1">
    <citation type="submission" date="2016-10" db="EMBL/GenBank/DDBJ databases">
        <authorList>
            <person name="de Groot N.N."/>
        </authorList>
    </citation>
    <scope>NUCLEOTIDE SEQUENCE [LARGE SCALE GENOMIC DNA]</scope>
    <source>
        <strain evidence="1 2">DSM 23310</strain>
    </source>
</reference>
<sequence>MGDMVAINVESIDLMIKMFKKDNLDKDLFRSLMRTKGIKEFINHEKSMGRFRLISPLKDEIKRVIEDKEYEDVYDFYILKNNLEQLEIDIKNILKNSNSIIEEAKEKVYEIVPKDIQIRTSIYLYWGGIDGAFTLNRKEIFINYRKYFGDREEFIKVLSHEMYHARKLTLMNRIKYCFRMISRDNRLLYDIIGRIIEEGMALVVQHGPNLAKDDLTGMLTKGNILFVKEEFQHLNSILNNIRRRNGNSITKRHLNIYVIGYCIVSLIYKERGIEILNYWTVDLNLRRIIREYVELNNRNKTSSNLDKNIIRWILKERSI</sequence>
<protein>
    <recommendedName>
        <fullName evidence="3">DUF2268 domain-containing protein</fullName>
    </recommendedName>
</protein>
<evidence type="ECO:0000313" key="2">
    <source>
        <dbReference type="Proteomes" id="UP000198828"/>
    </source>
</evidence>
<evidence type="ECO:0000313" key="1">
    <source>
        <dbReference type="EMBL" id="SDX71980.1"/>
    </source>
</evidence>
<dbReference type="Proteomes" id="UP000198828">
    <property type="component" value="Unassembled WGS sequence"/>
</dbReference>
<evidence type="ECO:0008006" key="3">
    <source>
        <dbReference type="Google" id="ProtNLM"/>
    </source>
</evidence>
<gene>
    <name evidence="1" type="ORF">SAMN05660923_02803</name>
</gene>
<accession>A0A1H3E043</accession>
<dbReference type="EMBL" id="FNNG01000017">
    <property type="protein sequence ID" value="SDX71980.1"/>
    <property type="molecule type" value="Genomic_DNA"/>
</dbReference>
<keyword evidence="2" id="KW-1185">Reference proteome</keyword>
<proteinExistence type="predicted"/>
<dbReference type="Pfam" id="PF18958">
    <property type="entry name" value="DUF5700"/>
    <property type="match status" value="1"/>
</dbReference>